<dbReference type="HOGENOM" id="CLU_1355001_0_0_1"/>
<feature type="region of interest" description="Disordered" evidence="1">
    <location>
        <begin position="95"/>
        <end position="117"/>
    </location>
</feature>
<evidence type="ECO:0000313" key="2">
    <source>
        <dbReference type="EMBL" id="EEH41903.2"/>
    </source>
</evidence>
<dbReference type="RefSeq" id="XP_015702167.1">
    <property type="nucleotide sequence ID" value="XM_015845078.1"/>
</dbReference>
<feature type="compositionally biased region" description="Basic and acidic residues" evidence="1">
    <location>
        <begin position="40"/>
        <end position="51"/>
    </location>
</feature>
<reference evidence="2 3" key="1">
    <citation type="journal article" date="2011" name="PLoS Genet.">
        <title>Comparative genomic analysis of human fungal pathogens causing paracoccidioidomycosis.</title>
        <authorList>
            <person name="Desjardins C.A."/>
            <person name="Champion M.D."/>
            <person name="Holder J.W."/>
            <person name="Muszewska A."/>
            <person name="Goldberg J."/>
            <person name="Bailao A.M."/>
            <person name="Brigido M.M."/>
            <person name="Ferreira M.E."/>
            <person name="Garcia A.M."/>
            <person name="Grynberg M."/>
            <person name="Gujja S."/>
            <person name="Heiman D.I."/>
            <person name="Henn M.R."/>
            <person name="Kodira C.D."/>
            <person name="Leon-Narvaez H."/>
            <person name="Longo L.V."/>
            <person name="Ma L.J."/>
            <person name="Malavazi I."/>
            <person name="Matsuo A.L."/>
            <person name="Morais F.V."/>
            <person name="Pereira M."/>
            <person name="Rodriguez-Brito S."/>
            <person name="Sakthikumar S."/>
            <person name="Salem-Izacc S.M."/>
            <person name="Sykes S.M."/>
            <person name="Teixeira M.M."/>
            <person name="Vallejo M.C."/>
            <person name="Walter M.E."/>
            <person name="Yandava C."/>
            <person name="Young S."/>
            <person name="Zeng Q."/>
            <person name="Zucker J."/>
            <person name="Felipe M.S."/>
            <person name="Goldman G.H."/>
            <person name="Haas B.J."/>
            <person name="McEwen J.G."/>
            <person name="Nino-Vega G."/>
            <person name="Puccia R."/>
            <person name="San-Blas G."/>
            <person name="Soares C.M."/>
            <person name="Birren B.W."/>
            <person name="Cuomo C.A."/>
        </authorList>
    </citation>
    <scope>NUCLEOTIDE SEQUENCE [LARGE SCALE GENOMIC DNA]</scope>
    <source>
        <strain evidence="3">ATCC MYA-826 / Pb01</strain>
    </source>
</reference>
<dbReference type="KEGG" id="pbl:PAAG_03824"/>
<feature type="compositionally biased region" description="Polar residues" evidence="1">
    <location>
        <begin position="95"/>
        <end position="105"/>
    </location>
</feature>
<dbReference type="eggNOG" id="ENOG502RR29">
    <property type="taxonomic scope" value="Eukaryota"/>
</dbReference>
<feature type="compositionally biased region" description="Basic and acidic residues" evidence="1">
    <location>
        <begin position="107"/>
        <end position="117"/>
    </location>
</feature>
<dbReference type="VEuPathDB" id="FungiDB:PAAG_03824"/>
<gene>
    <name evidence="2" type="ORF">PAAG_03824</name>
</gene>
<dbReference type="Proteomes" id="UP000002059">
    <property type="component" value="Partially assembled WGS sequence"/>
</dbReference>
<keyword evidence="3" id="KW-1185">Reference proteome</keyword>
<name>C1GZ80_PARBA</name>
<sequence>MGRLDIDALNIGKLEVPANIRKLELYPKKECESRVWKNECTGKDGVAESERKTKKHKNKPGKIKLAAQEGEENELGIFSQEGRTASNVNQVTVGSPNTVMQTSQPEPEPKPDCVERSDEMANDTKASLNSNSNLNPPIVKKSPEVEKGSVVRVEPLESHIPLEEPNCCVLAGSIHPVPQVISRMYKTIMNVNQVLNPPRDDA</sequence>
<proteinExistence type="predicted"/>
<feature type="region of interest" description="Disordered" evidence="1">
    <location>
        <begin position="40"/>
        <end position="70"/>
    </location>
</feature>
<dbReference type="EMBL" id="KN294000">
    <property type="protein sequence ID" value="EEH41903.2"/>
    <property type="molecule type" value="Genomic_DNA"/>
</dbReference>
<dbReference type="GeneID" id="9097340"/>
<feature type="compositionally biased region" description="Basic residues" evidence="1">
    <location>
        <begin position="52"/>
        <end position="62"/>
    </location>
</feature>
<evidence type="ECO:0000313" key="3">
    <source>
        <dbReference type="Proteomes" id="UP000002059"/>
    </source>
</evidence>
<dbReference type="AlphaFoldDB" id="C1GZ80"/>
<organism evidence="2 3">
    <name type="scientific">Paracoccidioides lutzii (strain ATCC MYA-826 / Pb01)</name>
    <name type="common">Paracoccidioides brasiliensis</name>
    <dbReference type="NCBI Taxonomy" id="502779"/>
    <lineage>
        <taxon>Eukaryota</taxon>
        <taxon>Fungi</taxon>
        <taxon>Dikarya</taxon>
        <taxon>Ascomycota</taxon>
        <taxon>Pezizomycotina</taxon>
        <taxon>Eurotiomycetes</taxon>
        <taxon>Eurotiomycetidae</taxon>
        <taxon>Onygenales</taxon>
        <taxon>Ajellomycetaceae</taxon>
        <taxon>Paracoccidioides</taxon>
    </lineage>
</organism>
<evidence type="ECO:0000256" key="1">
    <source>
        <dbReference type="SAM" id="MobiDB-lite"/>
    </source>
</evidence>
<protein>
    <submittedName>
        <fullName evidence="2">Uncharacterized protein</fullName>
    </submittedName>
</protein>
<accession>C1GZ80</accession>
<dbReference type="OrthoDB" id="10574838at2759"/>